<comment type="caution">
    <text evidence="9">The sequence shown here is derived from an EMBL/GenBank/DDBJ whole genome shotgun (WGS) entry which is preliminary data.</text>
</comment>
<feature type="transmembrane region" description="Helical" evidence="7">
    <location>
        <begin position="379"/>
        <end position="397"/>
    </location>
</feature>
<comment type="subcellular location">
    <subcellularLocation>
        <location evidence="1">Cell membrane</location>
        <topology evidence="1">Multi-pass membrane protein</topology>
    </subcellularLocation>
</comment>
<dbReference type="PROSITE" id="PS50850">
    <property type="entry name" value="MFS"/>
    <property type="match status" value="1"/>
</dbReference>
<keyword evidence="4 7" id="KW-0812">Transmembrane</keyword>
<feature type="transmembrane region" description="Helical" evidence="7">
    <location>
        <begin position="170"/>
        <end position="198"/>
    </location>
</feature>
<sequence>MAGEANNFLPRSFSALRHKNFRLFWFGQIISLTGTWVQNVARSWLVLQLANSPFILGLVAFIGSVPILLFSLLGGVFADRVNKRNLILFTQSSLTILAFILAGLVYFKLIKVWQILILEALSGLAFAFDAPGRQSFVKELVEREDILNAVALNSFIFNLARMIGPAVSGLLITAVGVATCFFVNGLSFLPVIIGLLFIKTQSLSPEKGSYTQDIKNAFSYILANKEILFLILMVGFLSVFGVSFLTLIPVYARDILKVGVKGYGAMMSAVGFGSLFGAAILAVQGKNLRRGKLVLLASFSFAILIILFSCQRVFLISLFLLFGLGLCTIMQNVTVNTVIQEVCPDHLRGRVMSFYVMMFMGMFPIGSLFAGAIAQRLGAPIATATGGIIILLWTLYVSGQKLLTAL</sequence>
<feature type="transmembrane region" description="Helical" evidence="7">
    <location>
        <begin position="227"/>
        <end position="251"/>
    </location>
</feature>
<dbReference type="EMBL" id="DTMQ01000014">
    <property type="protein sequence ID" value="HGE98854.1"/>
    <property type="molecule type" value="Genomic_DNA"/>
</dbReference>
<proteinExistence type="predicted"/>
<name>A0A7C3YS86_UNCW3</name>
<feature type="transmembrane region" description="Helical" evidence="7">
    <location>
        <begin position="53"/>
        <end position="74"/>
    </location>
</feature>
<feature type="transmembrane region" description="Helical" evidence="7">
    <location>
        <begin position="315"/>
        <end position="339"/>
    </location>
</feature>
<gene>
    <name evidence="9" type="ORF">ENX07_02115</name>
</gene>
<evidence type="ECO:0000256" key="7">
    <source>
        <dbReference type="SAM" id="Phobius"/>
    </source>
</evidence>
<evidence type="ECO:0000259" key="8">
    <source>
        <dbReference type="PROSITE" id="PS50850"/>
    </source>
</evidence>
<feature type="transmembrane region" description="Helical" evidence="7">
    <location>
        <begin position="351"/>
        <end position="373"/>
    </location>
</feature>
<evidence type="ECO:0000256" key="3">
    <source>
        <dbReference type="ARBA" id="ARBA00022475"/>
    </source>
</evidence>
<accession>A0A7C3YS86</accession>
<feature type="transmembrane region" description="Helical" evidence="7">
    <location>
        <begin position="293"/>
        <end position="309"/>
    </location>
</feature>
<dbReference type="Pfam" id="PF05977">
    <property type="entry name" value="MFS_3"/>
    <property type="match status" value="1"/>
</dbReference>
<protein>
    <submittedName>
        <fullName evidence="9">MFS transporter</fullName>
    </submittedName>
</protein>
<dbReference type="PANTHER" id="PTHR23513:SF11">
    <property type="entry name" value="STAPHYLOFERRIN A TRANSPORTER"/>
    <property type="match status" value="1"/>
</dbReference>
<keyword evidence="3" id="KW-1003">Cell membrane</keyword>
<dbReference type="InterPro" id="IPR020846">
    <property type="entry name" value="MFS_dom"/>
</dbReference>
<organism evidence="9">
    <name type="scientific">candidate division WOR-3 bacterium</name>
    <dbReference type="NCBI Taxonomy" id="2052148"/>
    <lineage>
        <taxon>Bacteria</taxon>
        <taxon>Bacteria division WOR-3</taxon>
    </lineage>
</organism>
<evidence type="ECO:0000256" key="5">
    <source>
        <dbReference type="ARBA" id="ARBA00022989"/>
    </source>
</evidence>
<dbReference type="InterPro" id="IPR010290">
    <property type="entry name" value="TM_effector"/>
</dbReference>
<feature type="transmembrane region" description="Helical" evidence="7">
    <location>
        <begin position="263"/>
        <end position="281"/>
    </location>
</feature>
<keyword evidence="5 7" id="KW-1133">Transmembrane helix</keyword>
<keyword evidence="6 7" id="KW-0472">Membrane</keyword>
<dbReference type="PANTHER" id="PTHR23513">
    <property type="entry name" value="INTEGRAL MEMBRANE EFFLUX PROTEIN-RELATED"/>
    <property type="match status" value="1"/>
</dbReference>
<evidence type="ECO:0000256" key="4">
    <source>
        <dbReference type="ARBA" id="ARBA00022692"/>
    </source>
</evidence>
<dbReference type="InterPro" id="IPR036259">
    <property type="entry name" value="MFS_trans_sf"/>
</dbReference>
<dbReference type="GO" id="GO:0005886">
    <property type="term" value="C:plasma membrane"/>
    <property type="evidence" value="ECO:0007669"/>
    <property type="project" value="UniProtKB-SubCell"/>
</dbReference>
<reference evidence="9" key="1">
    <citation type="journal article" date="2020" name="mSystems">
        <title>Genome- and Community-Level Interaction Insights into Carbon Utilization and Element Cycling Functions of Hydrothermarchaeota in Hydrothermal Sediment.</title>
        <authorList>
            <person name="Zhou Z."/>
            <person name="Liu Y."/>
            <person name="Xu W."/>
            <person name="Pan J."/>
            <person name="Luo Z.H."/>
            <person name="Li M."/>
        </authorList>
    </citation>
    <scope>NUCLEOTIDE SEQUENCE [LARGE SCALE GENOMIC DNA]</scope>
    <source>
        <strain evidence="9">SpSt-906</strain>
    </source>
</reference>
<keyword evidence="2" id="KW-0813">Transport</keyword>
<feature type="domain" description="Major facilitator superfamily (MFS) profile" evidence="8">
    <location>
        <begin position="20"/>
        <end position="402"/>
    </location>
</feature>
<evidence type="ECO:0000256" key="2">
    <source>
        <dbReference type="ARBA" id="ARBA00022448"/>
    </source>
</evidence>
<evidence type="ECO:0000256" key="1">
    <source>
        <dbReference type="ARBA" id="ARBA00004651"/>
    </source>
</evidence>
<evidence type="ECO:0000256" key="6">
    <source>
        <dbReference type="ARBA" id="ARBA00023136"/>
    </source>
</evidence>
<dbReference type="Gene3D" id="1.20.1250.20">
    <property type="entry name" value="MFS general substrate transporter like domains"/>
    <property type="match status" value="1"/>
</dbReference>
<dbReference type="AlphaFoldDB" id="A0A7C3YS86"/>
<dbReference type="SUPFAM" id="SSF103473">
    <property type="entry name" value="MFS general substrate transporter"/>
    <property type="match status" value="1"/>
</dbReference>
<dbReference type="CDD" id="cd06173">
    <property type="entry name" value="MFS_MefA_like"/>
    <property type="match status" value="1"/>
</dbReference>
<feature type="transmembrane region" description="Helical" evidence="7">
    <location>
        <begin position="21"/>
        <end position="41"/>
    </location>
</feature>
<dbReference type="GO" id="GO:0022857">
    <property type="term" value="F:transmembrane transporter activity"/>
    <property type="evidence" value="ECO:0007669"/>
    <property type="project" value="InterPro"/>
</dbReference>
<evidence type="ECO:0000313" key="9">
    <source>
        <dbReference type="EMBL" id="HGE98854.1"/>
    </source>
</evidence>